<accession>A0A921DRV9</accession>
<evidence type="ECO:0000313" key="3">
    <source>
        <dbReference type="Proteomes" id="UP000698963"/>
    </source>
</evidence>
<feature type="chain" id="PRO_5037824167" description="Holin" evidence="1">
    <location>
        <begin position="21"/>
        <end position="106"/>
    </location>
</feature>
<keyword evidence="1" id="KW-0732">Signal</keyword>
<evidence type="ECO:0000313" key="2">
    <source>
        <dbReference type="EMBL" id="HJD97503.1"/>
    </source>
</evidence>
<name>A0A921DRV9_9BACT</name>
<organism evidence="2 3">
    <name type="scientific">Mailhella massiliensis</name>
    <dbReference type="NCBI Taxonomy" id="1903261"/>
    <lineage>
        <taxon>Bacteria</taxon>
        <taxon>Pseudomonadati</taxon>
        <taxon>Thermodesulfobacteriota</taxon>
        <taxon>Desulfovibrionia</taxon>
        <taxon>Desulfovibrionales</taxon>
        <taxon>Desulfovibrionaceae</taxon>
        <taxon>Mailhella</taxon>
    </lineage>
</organism>
<evidence type="ECO:0000256" key="1">
    <source>
        <dbReference type="SAM" id="SignalP"/>
    </source>
</evidence>
<dbReference type="AlphaFoldDB" id="A0A921DRV9"/>
<reference evidence="2" key="1">
    <citation type="journal article" date="2021" name="PeerJ">
        <title>Extensive microbial diversity within the chicken gut microbiome revealed by metagenomics and culture.</title>
        <authorList>
            <person name="Gilroy R."/>
            <person name="Ravi A."/>
            <person name="Getino M."/>
            <person name="Pursley I."/>
            <person name="Horton D.L."/>
            <person name="Alikhan N.F."/>
            <person name="Baker D."/>
            <person name="Gharbi K."/>
            <person name="Hall N."/>
            <person name="Watson M."/>
            <person name="Adriaenssens E.M."/>
            <person name="Foster-Nyarko E."/>
            <person name="Jarju S."/>
            <person name="Secka A."/>
            <person name="Antonio M."/>
            <person name="Oren A."/>
            <person name="Chaudhuri R.R."/>
            <person name="La Ragione R."/>
            <person name="Hildebrand F."/>
            <person name="Pallen M.J."/>
        </authorList>
    </citation>
    <scope>NUCLEOTIDE SEQUENCE</scope>
    <source>
        <strain evidence="2">ChiGjej2B2-19336</strain>
    </source>
</reference>
<gene>
    <name evidence="2" type="ORF">K8W16_07645</name>
</gene>
<reference evidence="2" key="2">
    <citation type="submission" date="2021-09" db="EMBL/GenBank/DDBJ databases">
        <authorList>
            <person name="Gilroy R."/>
        </authorList>
    </citation>
    <scope>NUCLEOTIDE SEQUENCE</scope>
    <source>
        <strain evidence="2">ChiGjej2B2-19336</strain>
    </source>
</reference>
<sequence length="106" mass="11083">MKTLFLMGLMLLFVATGAMAEEAVEEAPLGADIVAVLLTYLPASWGGWVTLVVTVCAAIAACWPRPSDDANIFVQILYAVVNAVGFNAGKAQNADDAAAQVRKGRA</sequence>
<dbReference type="RefSeq" id="WP_304122557.1">
    <property type="nucleotide sequence ID" value="NZ_DYZA01000154.1"/>
</dbReference>
<proteinExistence type="predicted"/>
<feature type="signal peptide" evidence="1">
    <location>
        <begin position="1"/>
        <end position="20"/>
    </location>
</feature>
<dbReference type="Proteomes" id="UP000698963">
    <property type="component" value="Unassembled WGS sequence"/>
</dbReference>
<protein>
    <recommendedName>
        <fullName evidence="4">Holin</fullName>
    </recommendedName>
</protein>
<evidence type="ECO:0008006" key="4">
    <source>
        <dbReference type="Google" id="ProtNLM"/>
    </source>
</evidence>
<comment type="caution">
    <text evidence="2">The sequence shown here is derived from an EMBL/GenBank/DDBJ whole genome shotgun (WGS) entry which is preliminary data.</text>
</comment>
<dbReference type="EMBL" id="DYZA01000154">
    <property type="protein sequence ID" value="HJD97503.1"/>
    <property type="molecule type" value="Genomic_DNA"/>
</dbReference>